<dbReference type="Proteomes" id="UP000324029">
    <property type="component" value="Unassembled WGS sequence"/>
</dbReference>
<evidence type="ECO:0000313" key="1">
    <source>
        <dbReference type="EMBL" id="TYK58818.1"/>
    </source>
</evidence>
<dbReference type="AlphaFoldDB" id="A0A5D3GGK7"/>
<gene>
    <name evidence="1" type="ORF">FXO26_08475</name>
</gene>
<evidence type="ECO:0000313" key="2">
    <source>
        <dbReference type="Proteomes" id="UP000324029"/>
    </source>
</evidence>
<proteinExistence type="predicted"/>
<accession>A0A5D3GGK7</accession>
<dbReference type="RefSeq" id="WP_148852768.1">
    <property type="nucleotide sequence ID" value="NZ_VSRO01000003.1"/>
</dbReference>
<dbReference type="EMBL" id="VSRO01000003">
    <property type="protein sequence ID" value="TYK58818.1"/>
    <property type="molecule type" value="Genomic_DNA"/>
</dbReference>
<reference evidence="1 2" key="2">
    <citation type="submission" date="2019-08" db="EMBL/GenBank/DDBJ databases">
        <authorList>
            <person name="Brilhante M."/>
            <person name="Perreten V."/>
        </authorList>
    </citation>
    <scope>NUCLEOTIDE SEQUENCE [LARGE SCALE GENOMIC DNA]</scope>
    <source>
        <strain evidence="1 2">MCP106</strain>
    </source>
</reference>
<sequence>MISDNVFNASDFEVFNLRSILGLPPSDHAVPASAMTLRSFAVQPSFSGNRVPDDSKVIEGEVVERLLQNFNVFEDPGSPGRITVGSLVEVLCGFKPEVSERNVELVKMIFLMPGLLNKLCSAHGVDKVGAPSSEGSVDKFDLERLDNFHAPLRNRRREFNKMFKY</sequence>
<name>A0A5D3GGK7_9PSED</name>
<reference evidence="1 2" key="1">
    <citation type="submission" date="2019-08" db="EMBL/GenBank/DDBJ databases">
        <title>Subclass B2 metallo-beta lactamase from Pseudomonas synxantha.</title>
        <authorList>
            <person name="Poirel L."/>
            <person name="Palmieri M."/>
            <person name="Masseron A."/>
            <person name="Perreten V."/>
            <person name="Nordman P."/>
        </authorList>
    </citation>
    <scope>NUCLEOTIDE SEQUENCE [LARGE SCALE GENOMIC DNA]</scope>
    <source>
        <strain evidence="1 2">MCP106</strain>
    </source>
</reference>
<organism evidence="1 2">
    <name type="scientific">Pseudomonas synxantha</name>
    <dbReference type="NCBI Taxonomy" id="47883"/>
    <lineage>
        <taxon>Bacteria</taxon>
        <taxon>Pseudomonadati</taxon>
        <taxon>Pseudomonadota</taxon>
        <taxon>Gammaproteobacteria</taxon>
        <taxon>Pseudomonadales</taxon>
        <taxon>Pseudomonadaceae</taxon>
        <taxon>Pseudomonas</taxon>
    </lineage>
</organism>
<comment type="caution">
    <text evidence="1">The sequence shown here is derived from an EMBL/GenBank/DDBJ whole genome shotgun (WGS) entry which is preliminary data.</text>
</comment>
<protein>
    <submittedName>
        <fullName evidence="1">Uncharacterized protein</fullName>
    </submittedName>
</protein>